<dbReference type="FunCoup" id="A0A2V0PGW2">
    <property type="interactions" value="420"/>
</dbReference>
<dbReference type="InterPro" id="IPR036259">
    <property type="entry name" value="MFS_trans_sf"/>
</dbReference>
<feature type="transmembrane region" description="Helical" evidence="5">
    <location>
        <begin position="406"/>
        <end position="424"/>
    </location>
</feature>
<gene>
    <name evidence="7" type="ORF">Rsub_11062</name>
</gene>
<feature type="transmembrane region" description="Helical" evidence="5">
    <location>
        <begin position="190"/>
        <end position="217"/>
    </location>
</feature>
<keyword evidence="2 5" id="KW-0812">Transmembrane</keyword>
<comment type="subcellular location">
    <subcellularLocation>
        <location evidence="1">Membrane</location>
        <topology evidence="1">Multi-pass membrane protein</topology>
    </subcellularLocation>
</comment>
<sequence>MAATKANGEAAKTSKGTKLDKYAGDFDTVSSGMFHELNHAQFGWFHVKAILISGVGFFTDAYDLYTVGLISQMIALARFPDHLSSKGTLGSLPVGYDMTVKGTALVGTLIGQLVFGLLGDKLGRKAPYGWTLLIMIFTTIGCAAATWGPPATFIGVFAMWRFLLGIGIGGDYPLSAVITSEYTPRHMRGAMMAAVFSMQGIGFLSASLVAVVVTAAFRSSISSQCVAGKPCAALDHVWRIIVAIGVVPAIATYYLRTRLPETPRFTAHVEKDMAKAEADMRSVFDNTDDFRKLERAHRDTAKDAITWASFKAYLGTKRNALWLFGTASTWFMLDVAFYAQNLYTPKVVSDIGYAMPIKPGSSGAVIYDAVFKSVSGTAIIIIMGLVPGYFITVATVEKMGRRTIQFMGFAMMTILLVICSAAWVPLRAHALWAFIVLYALTFLFANWGPNTTTFIVPGEAFSTKFRSTCHGISAAAGKAGAIVGVYGFGAINDHHGTQLCLGLLSIFMFAGLLFTFLIPETTGMSLEAINDEDVPRHVHLDPEQQDGATKAKA</sequence>
<feature type="transmembrane region" description="Helical" evidence="5">
    <location>
        <begin position="153"/>
        <end position="178"/>
    </location>
</feature>
<evidence type="ECO:0000313" key="7">
    <source>
        <dbReference type="EMBL" id="GBF98242.1"/>
    </source>
</evidence>
<feature type="domain" description="Major facilitator superfamily (MFS) profile" evidence="6">
    <location>
        <begin position="49"/>
        <end position="523"/>
    </location>
</feature>
<keyword evidence="3 5" id="KW-1133">Transmembrane helix</keyword>
<evidence type="ECO:0000313" key="8">
    <source>
        <dbReference type="Proteomes" id="UP000247498"/>
    </source>
</evidence>
<feature type="transmembrane region" description="Helical" evidence="5">
    <location>
        <begin position="237"/>
        <end position="255"/>
    </location>
</feature>
<evidence type="ECO:0000256" key="1">
    <source>
        <dbReference type="ARBA" id="ARBA00004141"/>
    </source>
</evidence>
<evidence type="ECO:0000256" key="3">
    <source>
        <dbReference type="ARBA" id="ARBA00022989"/>
    </source>
</evidence>
<feature type="transmembrane region" description="Helical" evidence="5">
    <location>
        <begin position="430"/>
        <end position="448"/>
    </location>
</feature>
<dbReference type="SUPFAM" id="SSF103473">
    <property type="entry name" value="MFS general substrate transporter"/>
    <property type="match status" value="1"/>
</dbReference>
<keyword evidence="4 5" id="KW-0472">Membrane</keyword>
<accession>A0A2V0PGW2</accession>
<dbReference type="InterPro" id="IPR005829">
    <property type="entry name" value="Sugar_transporter_CS"/>
</dbReference>
<dbReference type="InParanoid" id="A0A2V0PGW2"/>
<protein>
    <submittedName>
        <fullName evidence="7">Phosphate:H+ symporter</fullName>
    </submittedName>
</protein>
<proteinExistence type="predicted"/>
<dbReference type="CDD" id="cd17364">
    <property type="entry name" value="MFS_PhT"/>
    <property type="match status" value="1"/>
</dbReference>
<evidence type="ECO:0000256" key="4">
    <source>
        <dbReference type="ARBA" id="ARBA00023136"/>
    </source>
</evidence>
<keyword evidence="8" id="KW-1185">Reference proteome</keyword>
<dbReference type="PROSITE" id="PS00217">
    <property type="entry name" value="SUGAR_TRANSPORT_2"/>
    <property type="match status" value="1"/>
</dbReference>
<feature type="transmembrane region" description="Helical" evidence="5">
    <location>
        <begin position="495"/>
        <end position="518"/>
    </location>
</feature>
<evidence type="ECO:0000256" key="2">
    <source>
        <dbReference type="ARBA" id="ARBA00022692"/>
    </source>
</evidence>
<evidence type="ECO:0000259" key="6">
    <source>
        <dbReference type="PROSITE" id="PS50850"/>
    </source>
</evidence>
<organism evidence="7 8">
    <name type="scientific">Raphidocelis subcapitata</name>
    <dbReference type="NCBI Taxonomy" id="307507"/>
    <lineage>
        <taxon>Eukaryota</taxon>
        <taxon>Viridiplantae</taxon>
        <taxon>Chlorophyta</taxon>
        <taxon>core chlorophytes</taxon>
        <taxon>Chlorophyceae</taxon>
        <taxon>CS clade</taxon>
        <taxon>Sphaeropleales</taxon>
        <taxon>Selenastraceae</taxon>
        <taxon>Raphidocelis</taxon>
    </lineage>
</organism>
<feature type="transmembrane region" description="Helical" evidence="5">
    <location>
        <begin position="130"/>
        <end position="147"/>
    </location>
</feature>
<feature type="transmembrane region" description="Helical" evidence="5">
    <location>
        <begin position="374"/>
        <end position="394"/>
    </location>
</feature>
<dbReference type="GO" id="GO:0016020">
    <property type="term" value="C:membrane"/>
    <property type="evidence" value="ECO:0007669"/>
    <property type="project" value="UniProtKB-SubCell"/>
</dbReference>
<dbReference type="EMBL" id="BDRX01000119">
    <property type="protein sequence ID" value="GBF98242.1"/>
    <property type="molecule type" value="Genomic_DNA"/>
</dbReference>
<name>A0A2V0PGW2_9CHLO</name>
<dbReference type="PROSITE" id="PS00216">
    <property type="entry name" value="SUGAR_TRANSPORT_1"/>
    <property type="match status" value="1"/>
</dbReference>
<dbReference type="OrthoDB" id="433512at2759"/>
<dbReference type="AlphaFoldDB" id="A0A2V0PGW2"/>
<comment type="caution">
    <text evidence="7">The sequence shown here is derived from an EMBL/GenBank/DDBJ whole genome shotgun (WGS) entry which is preliminary data.</text>
</comment>
<dbReference type="PROSITE" id="PS50850">
    <property type="entry name" value="MFS"/>
    <property type="match status" value="1"/>
</dbReference>
<feature type="transmembrane region" description="Helical" evidence="5">
    <location>
        <begin position="98"/>
        <end position="118"/>
    </location>
</feature>
<dbReference type="InterPro" id="IPR020846">
    <property type="entry name" value="MFS_dom"/>
</dbReference>
<reference evidence="7 8" key="1">
    <citation type="journal article" date="2018" name="Sci. Rep.">
        <title>Raphidocelis subcapitata (=Pseudokirchneriella subcapitata) provides an insight into genome evolution and environmental adaptations in the Sphaeropleales.</title>
        <authorList>
            <person name="Suzuki S."/>
            <person name="Yamaguchi H."/>
            <person name="Nakajima N."/>
            <person name="Kawachi M."/>
        </authorList>
    </citation>
    <scope>NUCLEOTIDE SEQUENCE [LARGE SCALE GENOMIC DNA]</scope>
    <source>
        <strain evidence="7 8">NIES-35</strain>
    </source>
</reference>
<dbReference type="Proteomes" id="UP000247498">
    <property type="component" value="Unassembled WGS sequence"/>
</dbReference>
<feature type="transmembrane region" description="Helical" evidence="5">
    <location>
        <begin position="320"/>
        <end position="339"/>
    </location>
</feature>
<feature type="transmembrane region" description="Helical" evidence="5">
    <location>
        <begin position="469"/>
        <end position="489"/>
    </location>
</feature>
<evidence type="ECO:0000256" key="5">
    <source>
        <dbReference type="SAM" id="Phobius"/>
    </source>
</evidence>
<dbReference type="GO" id="GO:0022857">
    <property type="term" value="F:transmembrane transporter activity"/>
    <property type="evidence" value="ECO:0007669"/>
    <property type="project" value="InterPro"/>
</dbReference>
<dbReference type="Pfam" id="PF00083">
    <property type="entry name" value="Sugar_tr"/>
    <property type="match status" value="1"/>
</dbReference>
<dbReference type="PANTHER" id="PTHR24064">
    <property type="entry name" value="SOLUTE CARRIER FAMILY 22 MEMBER"/>
    <property type="match status" value="1"/>
</dbReference>
<dbReference type="InterPro" id="IPR005828">
    <property type="entry name" value="MFS_sugar_transport-like"/>
</dbReference>
<dbReference type="Gene3D" id="1.20.1250.20">
    <property type="entry name" value="MFS general substrate transporter like domains"/>
    <property type="match status" value="2"/>
</dbReference>